<dbReference type="GeneID" id="70252289"/>
<name>A0AAD4Q2W1_9EURO</name>
<reference evidence="2" key="1">
    <citation type="submission" date="2021-12" db="EMBL/GenBank/DDBJ databases">
        <title>Convergent genome expansion in fungi linked to evolution of root-endophyte symbiosis.</title>
        <authorList>
            <consortium name="DOE Joint Genome Institute"/>
            <person name="Ke Y.-H."/>
            <person name="Bonito G."/>
            <person name="Liao H.-L."/>
            <person name="Looney B."/>
            <person name="Rojas-Flechas A."/>
            <person name="Nash J."/>
            <person name="Hameed K."/>
            <person name="Schadt C."/>
            <person name="Martin F."/>
            <person name="Crous P.W."/>
            <person name="Miettinen O."/>
            <person name="Magnuson J.K."/>
            <person name="Labbe J."/>
            <person name="Jacobson D."/>
            <person name="Doktycz M.J."/>
            <person name="Veneault-Fourrey C."/>
            <person name="Kuo A."/>
            <person name="Mondo S."/>
            <person name="Calhoun S."/>
            <person name="Riley R."/>
            <person name="Ohm R."/>
            <person name="LaButti K."/>
            <person name="Andreopoulos B."/>
            <person name="Pangilinan J."/>
            <person name="Nolan M."/>
            <person name="Tritt A."/>
            <person name="Clum A."/>
            <person name="Lipzen A."/>
            <person name="Daum C."/>
            <person name="Barry K."/>
            <person name="Grigoriev I.V."/>
            <person name="Vilgalys R."/>
        </authorList>
    </citation>
    <scope>NUCLEOTIDE SEQUENCE</scope>
    <source>
        <strain evidence="2">PMI_201</strain>
    </source>
</reference>
<evidence type="ECO:0000313" key="2">
    <source>
        <dbReference type="EMBL" id="KAH8704087.1"/>
    </source>
</evidence>
<dbReference type="AlphaFoldDB" id="A0AAD4Q2W1"/>
<dbReference type="Proteomes" id="UP001201262">
    <property type="component" value="Unassembled WGS sequence"/>
</dbReference>
<evidence type="ECO:0000256" key="1">
    <source>
        <dbReference type="SAM" id="SignalP"/>
    </source>
</evidence>
<comment type="caution">
    <text evidence="2">The sequence shown here is derived from an EMBL/GenBank/DDBJ whole genome shotgun (WGS) entry which is preliminary data.</text>
</comment>
<keyword evidence="3" id="KW-1185">Reference proteome</keyword>
<feature type="signal peptide" evidence="1">
    <location>
        <begin position="1"/>
        <end position="17"/>
    </location>
</feature>
<proteinExistence type="predicted"/>
<gene>
    <name evidence="2" type="ORF">BGW36DRAFT_458216</name>
</gene>
<sequence>MKTIALALSILCAVATAAPTPTMGHGLVDVTPDIQVDISHVASNDEILSPRGEANPIVDILNGGKVKVVKNLDDINVAKGLVSGANGLNARSFEVAEILEDGTAAVAGNGKNIHVARENEIIDVLHDGTAIVAGNAQNIHVARGEVADILHDGTVVAADNAKNINVARDNEVTDVLEEGTAIVAGNGKNIHFARNDIVDVLHSGKAIVAGNANDITAA</sequence>
<organism evidence="2 3">
    <name type="scientific">Talaromyces proteolyticus</name>
    <dbReference type="NCBI Taxonomy" id="1131652"/>
    <lineage>
        <taxon>Eukaryota</taxon>
        <taxon>Fungi</taxon>
        <taxon>Dikarya</taxon>
        <taxon>Ascomycota</taxon>
        <taxon>Pezizomycotina</taxon>
        <taxon>Eurotiomycetes</taxon>
        <taxon>Eurotiomycetidae</taxon>
        <taxon>Eurotiales</taxon>
        <taxon>Trichocomaceae</taxon>
        <taxon>Talaromyces</taxon>
        <taxon>Talaromyces sect. Bacilispori</taxon>
    </lineage>
</organism>
<protein>
    <submittedName>
        <fullName evidence="2">Uncharacterized protein</fullName>
    </submittedName>
</protein>
<dbReference type="RefSeq" id="XP_046077105.1">
    <property type="nucleotide sequence ID" value="XM_046222002.1"/>
</dbReference>
<feature type="chain" id="PRO_5042236833" evidence="1">
    <location>
        <begin position="18"/>
        <end position="218"/>
    </location>
</feature>
<accession>A0AAD4Q2W1</accession>
<evidence type="ECO:0000313" key="3">
    <source>
        <dbReference type="Proteomes" id="UP001201262"/>
    </source>
</evidence>
<dbReference type="EMBL" id="JAJTJA010000002">
    <property type="protein sequence ID" value="KAH8704087.1"/>
    <property type="molecule type" value="Genomic_DNA"/>
</dbReference>
<keyword evidence="1" id="KW-0732">Signal</keyword>